<dbReference type="SUPFAM" id="SSF81301">
    <property type="entry name" value="Nucleotidyltransferase"/>
    <property type="match status" value="1"/>
</dbReference>
<dbReference type="RefSeq" id="WP_120416169.1">
    <property type="nucleotide sequence ID" value="NZ_CAWQPO010000004.1"/>
</dbReference>
<dbReference type="Gene3D" id="3.30.460.10">
    <property type="entry name" value="Beta Polymerase, domain 2"/>
    <property type="match status" value="1"/>
</dbReference>
<organism evidence="1 2">
    <name type="scientific">Aeromonas veronii</name>
    <dbReference type="NCBI Taxonomy" id="654"/>
    <lineage>
        <taxon>Bacteria</taxon>
        <taxon>Pseudomonadati</taxon>
        <taxon>Pseudomonadota</taxon>
        <taxon>Gammaproteobacteria</taxon>
        <taxon>Aeromonadales</taxon>
        <taxon>Aeromonadaceae</taxon>
        <taxon>Aeromonas</taxon>
    </lineage>
</organism>
<reference evidence="1 2" key="1">
    <citation type="submission" date="2018-09" db="EMBL/GenBank/DDBJ databases">
        <title>Genome sequencing of Aeromonas veronii MS-17-88.</title>
        <authorList>
            <person name="Tekedar H.C."/>
            <person name="Arick M.A."/>
            <person name="Hsu C.-Y."/>
            <person name="Thrash A."/>
            <person name="Karsi A."/>
            <person name="Lawrence M.L."/>
            <person name="Abdelhamed H."/>
        </authorList>
    </citation>
    <scope>NUCLEOTIDE SEQUENCE [LARGE SCALE GENOMIC DNA]</scope>
    <source>
        <strain evidence="1 2">MS 17-88</strain>
    </source>
</reference>
<proteinExistence type="predicted"/>
<dbReference type="PANTHER" id="PTHR34822">
    <property type="entry name" value="GRPB DOMAIN PROTEIN (AFU_ORTHOLOGUE AFUA_1G01530)"/>
    <property type="match status" value="1"/>
</dbReference>
<protein>
    <submittedName>
        <fullName evidence="1">GrpB family protein</fullName>
    </submittedName>
</protein>
<accession>A0A3A9IB75</accession>
<comment type="caution">
    <text evidence="1">The sequence shown here is derived from an EMBL/GenBank/DDBJ whole genome shotgun (WGS) entry which is preliminary data.</text>
</comment>
<dbReference type="InterPro" id="IPR043519">
    <property type="entry name" value="NT_sf"/>
</dbReference>
<dbReference type="AlphaFoldDB" id="A0A3A9IB75"/>
<sequence length="174" mass="19617">MRVDVVSYNPQWPASFVAEEVQLRSALDNCLLAVHHIGSTSVVGLAAKPIIDIMLEVSSLERLDEQNGQLEALGYEAMGECGIARRRYFRKGGDERTHQIHAFLQGDDHVHRHLAFRDYLRTYPAVCREYAELKQAVAASCQHDIERYCAGKNAFVKEHEANALRWLAGQEPAL</sequence>
<dbReference type="PANTHER" id="PTHR34822:SF1">
    <property type="entry name" value="GRPB FAMILY PROTEIN"/>
    <property type="match status" value="1"/>
</dbReference>
<dbReference type="InterPro" id="IPR007344">
    <property type="entry name" value="GrpB/CoaE"/>
</dbReference>
<evidence type="ECO:0000313" key="2">
    <source>
        <dbReference type="Proteomes" id="UP000281725"/>
    </source>
</evidence>
<evidence type="ECO:0000313" key="1">
    <source>
        <dbReference type="EMBL" id="RKJ85631.1"/>
    </source>
</evidence>
<gene>
    <name evidence="1" type="ORF">D6R50_20755</name>
</gene>
<dbReference type="EMBL" id="RAWX01000005">
    <property type="protein sequence ID" value="RKJ85631.1"/>
    <property type="molecule type" value="Genomic_DNA"/>
</dbReference>
<name>A0A3A9IB75_AERVE</name>
<dbReference type="Proteomes" id="UP000281725">
    <property type="component" value="Unassembled WGS sequence"/>
</dbReference>
<dbReference type="Pfam" id="PF04229">
    <property type="entry name" value="GrpB"/>
    <property type="match status" value="1"/>
</dbReference>